<accession>A0A5K7Z120</accession>
<feature type="compositionally biased region" description="Polar residues" evidence="1">
    <location>
        <begin position="203"/>
        <end position="216"/>
    </location>
</feature>
<feature type="domain" description="Dit-like phage tail protein N-terminal" evidence="2">
    <location>
        <begin position="31"/>
        <end position="189"/>
    </location>
</feature>
<dbReference type="InterPro" id="IPR048494">
    <property type="entry name" value="Dit-like_N"/>
</dbReference>
<dbReference type="RefSeq" id="WP_155303433.1">
    <property type="nucleotide sequence ID" value="NZ_AP021875.1"/>
</dbReference>
<proteinExistence type="predicted"/>
<dbReference type="KEGG" id="dwd:DSCW_18120"/>
<protein>
    <recommendedName>
        <fullName evidence="2">Dit-like phage tail protein N-terminal domain-containing protein</fullName>
    </recommendedName>
</protein>
<feature type="compositionally biased region" description="Basic and acidic residues" evidence="1">
    <location>
        <begin position="192"/>
        <end position="202"/>
    </location>
</feature>
<evidence type="ECO:0000259" key="2">
    <source>
        <dbReference type="Pfam" id="PF21821"/>
    </source>
</evidence>
<reference evidence="3 4" key="1">
    <citation type="submission" date="2019-11" db="EMBL/GenBank/DDBJ databases">
        <title>Comparative genomics of hydrocarbon-degrading Desulfosarcina strains.</title>
        <authorList>
            <person name="Watanabe M."/>
            <person name="Kojima H."/>
            <person name="Fukui M."/>
        </authorList>
    </citation>
    <scope>NUCLEOTIDE SEQUENCE [LARGE SCALE GENOMIC DNA]</scope>
    <source>
        <strain evidence="3 4">PP31</strain>
    </source>
</reference>
<dbReference type="Pfam" id="PF21821">
    <property type="entry name" value="Dit_like"/>
    <property type="match status" value="1"/>
</dbReference>
<dbReference type="AlphaFoldDB" id="A0A5K7Z120"/>
<keyword evidence="4" id="KW-1185">Reference proteome</keyword>
<gene>
    <name evidence="3" type="ORF">DSCW_18120</name>
</gene>
<dbReference type="Proteomes" id="UP000427769">
    <property type="component" value="Chromosome"/>
</dbReference>
<name>A0A5K7Z120_9BACT</name>
<dbReference type="OrthoDB" id="6521003at2"/>
<dbReference type="EMBL" id="AP021875">
    <property type="protein sequence ID" value="BBO74395.1"/>
    <property type="molecule type" value="Genomic_DNA"/>
</dbReference>
<sequence>MAFESIHTVFFPRRLTLQYNTGDAERVLLQVDCTHSERFSLDAHATAHAVEDGSEISDHIIQKGRTLNIDGSVSDSPINLTTAMIGNAAGIVGGIFSGPAKTVATAAAVILGNRMVAASPKPARAALDVFEEIYEKKVLLTIVSGLATFTNMVMERFSPLRTAQNAGALVFSASFREVRIVNSETVAVPREALSEDTRDLGSSEKQAGRQQSSTLSDAEEKYASWLYQLIVGDE</sequence>
<feature type="region of interest" description="Disordered" evidence="1">
    <location>
        <begin position="192"/>
        <end position="217"/>
    </location>
</feature>
<organism evidence="3 4">
    <name type="scientific">Desulfosarcina widdelii</name>
    <dbReference type="NCBI Taxonomy" id="947919"/>
    <lineage>
        <taxon>Bacteria</taxon>
        <taxon>Pseudomonadati</taxon>
        <taxon>Thermodesulfobacteriota</taxon>
        <taxon>Desulfobacteria</taxon>
        <taxon>Desulfobacterales</taxon>
        <taxon>Desulfosarcinaceae</taxon>
        <taxon>Desulfosarcina</taxon>
    </lineage>
</organism>
<evidence type="ECO:0000313" key="4">
    <source>
        <dbReference type="Proteomes" id="UP000427769"/>
    </source>
</evidence>
<evidence type="ECO:0000256" key="1">
    <source>
        <dbReference type="SAM" id="MobiDB-lite"/>
    </source>
</evidence>
<evidence type="ECO:0000313" key="3">
    <source>
        <dbReference type="EMBL" id="BBO74395.1"/>
    </source>
</evidence>